<evidence type="ECO:0000256" key="3">
    <source>
        <dbReference type="ARBA" id="ARBA00022490"/>
    </source>
</evidence>
<evidence type="ECO:0000256" key="2">
    <source>
        <dbReference type="ARBA" id="ARBA00005369"/>
    </source>
</evidence>
<comment type="similarity">
    <text evidence="2 7">Belongs to the methyltransferase superfamily. L-isoaspartyl/D-aspartyl protein methyltransferase family.</text>
</comment>
<dbReference type="PANTHER" id="PTHR11579">
    <property type="entry name" value="PROTEIN-L-ISOASPARTATE O-METHYLTRANSFERASE"/>
    <property type="match status" value="1"/>
</dbReference>
<evidence type="ECO:0000256" key="1">
    <source>
        <dbReference type="ARBA" id="ARBA00004496"/>
    </source>
</evidence>
<dbReference type="SUPFAM" id="SSF53335">
    <property type="entry name" value="S-adenosyl-L-methionine-dependent methyltransferases"/>
    <property type="match status" value="1"/>
</dbReference>
<evidence type="ECO:0000256" key="5">
    <source>
        <dbReference type="ARBA" id="ARBA00022679"/>
    </source>
</evidence>
<keyword evidence="4 7" id="KW-0489">Methyltransferase</keyword>
<keyword evidence="3" id="KW-0963">Cytoplasm</keyword>
<evidence type="ECO:0000256" key="6">
    <source>
        <dbReference type="ARBA" id="ARBA00022691"/>
    </source>
</evidence>
<dbReference type="EMBL" id="HBIU01042597">
    <property type="protein sequence ID" value="CAE0640459.1"/>
    <property type="molecule type" value="Transcribed_RNA"/>
</dbReference>
<keyword evidence="5 7" id="KW-0808">Transferase</keyword>
<comment type="catalytic activity">
    <reaction evidence="7">
        <text>[protein]-L-isoaspartate + S-adenosyl-L-methionine = [protein]-L-isoaspartate alpha-methyl ester + S-adenosyl-L-homocysteine</text>
        <dbReference type="Rhea" id="RHEA:12705"/>
        <dbReference type="Rhea" id="RHEA-COMP:12143"/>
        <dbReference type="Rhea" id="RHEA-COMP:12144"/>
        <dbReference type="ChEBI" id="CHEBI:57856"/>
        <dbReference type="ChEBI" id="CHEBI:59789"/>
        <dbReference type="ChEBI" id="CHEBI:90596"/>
        <dbReference type="ChEBI" id="CHEBI:90598"/>
        <dbReference type="EC" id="2.1.1.77"/>
    </reaction>
</comment>
<proteinExistence type="inferred from homology"/>
<name>A0A6V1TYL7_HETAK</name>
<dbReference type="InterPro" id="IPR000682">
    <property type="entry name" value="PCMT"/>
</dbReference>
<evidence type="ECO:0000256" key="4">
    <source>
        <dbReference type="ARBA" id="ARBA00022603"/>
    </source>
</evidence>
<dbReference type="NCBIfam" id="TIGR00080">
    <property type="entry name" value="pimt"/>
    <property type="match status" value="1"/>
</dbReference>
<dbReference type="AlphaFoldDB" id="A0A6V1TYL7"/>
<dbReference type="Gene3D" id="3.40.50.150">
    <property type="entry name" value="Vaccinia Virus protein VP39"/>
    <property type="match status" value="1"/>
</dbReference>
<dbReference type="Pfam" id="PF01135">
    <property type="entry name" value="PCMT"/>
    <property type="match status" value="1"/>
</dbReference>
<protein>
    <recommendedName>
        <fullName evidence="7">Protein-L-isoaspartate O-methyltransferase</fullName>
        <ecNumber evidence="7">2.1.1.77</ecNumber>
    </recommendedName>
</protein>
<accession>A0A6V1TYL7</accession>
<dbReference type="PROSITE" id="PS01279">
    <property type="entry name" value="PCMT"/>
    <property type="match status" value="1"/>
</dbReference>
<comment type="subcellular location">
    <subcellularLocation>
        <location evidence="1">Cytoplasm</location>
    </subcellularLocation>
</comment>
<gene>
    <name evidence="8" type="ORF">HAKA00212_LOCUS19280</name>
</gene>
<dbReference type="PANTHER" id="PTHR11579:SF0">
    <property type="entry name" value="PROTEIN-L-ISOASPARTATE(D-ASPARTATE) O-METHYLTRANSFERASE"/>
    <property type="match status" value="1"/>
</dbReference>
<dbReference type="GO" id="GO:0005737">
    <property type="term" value="C:cytoplasm"/>
    <property type="evidence" value="ECO:0007669"/>
    <property type="project" value="UniProtKB-SubCell"/>
</dbReference>
<dbReference type="GO" id="GO:0004719">
    <property type="term" value="F:protein-L-isoaspartate (D-aspartate) O-methyltransferase activity"/>
    <property type="evidence" value="ECO:0007669"/>
    <property type="project" value="UniProtKB-UniRule"/>
</dbReference>
<dbReference type="InterPro" id="IPR029063">
    <property type="entry name" value="SAM-dependent_MTases_sf"/>
</dbReference>
<organism evidence="8">
    <name type="scientific">Heterosigma akashiwo</name>
    <name type="common">Chromophytic alga</name>
    <name type="synonym">Heterosigma carterae</name>
    <dbReference type="NCBI Taxonomy" id="2829"/>
    <lineage>
        <taxon>Eukaryota</taxon>
        <taxon>Sar</taxon>
        <taxon>Stramenopiles</taxon>
        <taxon>Ochrophyta</taxon>
        <taxon>Raphidophyceae</taxon>
        <taxon>Chattonellales</taxon>
        <taxon>Chattonellaceae</taxon>
        <taxon>Heterosigma</taxon>
    </lineage>
</organism>
<dbReference type="GO" id="GO:0032259">
    <property type="term" value="P:methylation"/>
    <property type="evidence" value="ECO:0007669"/>
    <property type="project" value="UniProtKB-KW"/>
</dbReference>
<evidence type="ECO:0000256" key="7">
    <source>
        <dbReference type="RuleBase" id="RU003802"/>
    </source>
</evidence>
<dbReference type="EC" id="2.1.1.77" evidence="7"/>
<reference evidence="8" key="1">
    <citation type="submission" date="2021-01" db="EMBL/GenBank/DDBJ databases">
        <authorList>
            <person name="Corre E."/>
            <person name="Pelletier E."/>
            <person name="Niang G."/>
            <person name="Scheremetjew M."/>
            <person name="Finn R."/>
            <person name="Kale V."/>
            <person name="Holt S."/>
            <person name="Cochrane G."/>
            <person name="Meng A."/>
            <person name="Brown T."/>
            <person name="Cohen L."/>
        </authorList>
    </citation>
    <scope>NUCLEOTIDE SEQUENCE</scope>
    <source>
        <strain evidence="8">CCMP3107</strain>
    </source>
</reference>
<sequence>MAWRCSGRTNDELITNLRNANIIQTSAIEEAMRAADRGNFAPGNPYDDCPQPIGYSATISAPHMHAYALEWLKDAATEDGAKILDVGCGSGYLAVALARLAPENGKVYAIDYIPELVQMSIANTQKADSDLLSSEKLQYSQGDGWAGLPDAGPFSAIHVGAAAAAVPLALVGQLRPGGRMICPVGPRFGTQYLMQIDRTTDEGPVEESFTSTRLMGVRYVPLVQPGGGGGD</sequence>
<evidence type="ECO:0000313" key="8">
    <source>
        <dbReference type="EMBL" id="CAE0640459.1"/>
    </source>
</evidence>
<dbReference type="CDD" id="cd02440">
    <property type="entry name" value="AdoMet_MTases"/>
    <property type="match status" value="1"/>
</dbReference>
<keyword evidence="6 7" id="KW-0949">S-adenosyl-L-methionine</keyword>